<proteinExistence type="predicted"/>
<feature type="region of interest" description="Disordered" evidence="5">
    <location>
        <begin position="353"/>
        <end position="395"/>
    </location>
</feature>
<dbReference type="Proteomes" id="UP000297245">
    <property type="component" value="Unassembled WGS sequence"/>
</dbReference>
<keyword evidence="2 6" id="KW-0812">Transmembrane</keyword>
<dbReference type="Gene3D" id="1.20.1070.10">
    <property type="entry name" value="Rhodopsin 7-helix transmembrane proteins"/>
    <property type="match status" value="1"/>
</dbReference>
<feature type="transmembrane region" description="Helical" evidence="6">
    <location>
        <begin position="139"/>
        <end position="161"/>
    </location>
</feature>
<keyword evidence="3 6" id="KW-1133">Transmembrane helix</keyword>
<evidence type="ECO:0000256" key="1">
    <source>
        <dbReference type="ARBA" id="ARBA00004141"/>
    </source>
</evidence>
<comment type="subcellular location">
    <subcellularLocation>
        <location evidence="1">Membrane</location>
        <topology evidence="1">Multi-pass membrane protein</topology>
    </subcellularLocation>
</comment>
<feature type="transmembrane region" description="Helical" evidence="6">
    <location>
        <begin position="107"/>
        <end position="127"/>
    </location>
</feature>
<evidence type="ECO:0008006" key="9">
    <source>
        <dbReference type="Google" id="ProtNLM"/>
    </source>
</evidence>
<dbReference type="PANTHER" id="PTHR23112:SF37">
    <property type="entry name" value="G PROTEIN-COUPLED RECEPTOR GPR1"/>
    <property type="match status" value="1"/>
</dbReference>
<keyword evidence="8" id="KW-1185">Reference proteome</keyword>
<name>A0A4V4HEQ1_DENBC</name>
<evidence type="ECO:0000313" key="8">
    <source>
        <dbReference type="Proteomes" id="UP000297245"/>
    </source>
</evidence>
<dbReference type="OrthoDB" id="100006at2759"/>
<dbReference type="GO" id="GO:0007189">
    <property type="term" value="P:adenylate cyclase-activating G protein-coupled receptor signaling pathway"/>
    <property type="evidence" value="ECO:0007669"/>
    <property type="project" value="TreeGrafter"/>
</dbReference>
<evidence type="ECO:0000313" key="7">
    <source>
        <dbReference type="EMBL" id="THU91955.1"/>
    </source>
</evidence>
<feature type="transmembrane region" description="Helical" evidence="6">
    <location>
        <begin position="282"/>
        <end position="307"/>
    </location>
</feature>
<gene>
    <name evidence="7" type="ORF">K435DRAFT_862953</name>
</gene>
<dbReference type="EMBL" id="ML179293">
    <property type="protein sequence ID" value="THU91955.1"/>
    <property type="molecule type" value="Genomic_DNA"/>
</dbReference>
<organism evidence="7 8">
    <name type="scientific">Dendrothele bispora (strain CBS 962.96)</name>
    <dbReference type="NCBI Taxonomy" id="1314807"/>
    <lineage>
        <taxon>Eukaryota</taxon>
        <taxon>Fungi</taxon>
        <taxon>Dikarya</taxon>
        <taxon>Basidiomycota</taxon>
        <taxon>Agaricomycotina</taxon>
        <taxon>Agaricomycetes</taxon>
        <taxon>Agaricomycetidae</taxon>
        <taxon>Agaricales</taxon>
        <taxon>Agaricales incertae sedis</taxon>
        <taxon>Dendrothele</taxon>
    </lineage>
</organism>
<dbReference type="GO" id="GO:0004930">
    <property type="term" value="F:G protein-coupled receptor activity"/>
    <property type="evidence" value="ECO:0007669"/>
    <property type="project" value="TreeGrafter"/>
</dbReference>
<dbReference type="GO" id="GO:0005886">
    <property type="term" value="C:plasma membrane"/>
    <property type="evidence" value="ECO:0007669"/>
    <property type="project" value="TreeGrafter"/>
</dbReference>
<dbReference type="PANTHER" id="PTHR23112">
    <property type="entry name" value="G PROTEIN-COUPLED RECEPTOR 157-RELATED"/>
    <property type="match status" value="1"/>
</dbReference>
<reference evidence="7 8" key="1">
    <citation type="journal article" date="2019" name="Nat. Ecol. Evol.">
        <title>Megaphylogeny resolves global patterns of mushroom evolution.</title>
        <authorList>
            <person name="Varga T."/>
            <person name="Krizsan K."/>
            <person name="Foldi C."/>
            <person name="Dima B."/>
            <person name="Sanchez-Garcia M."/>
            <person name="Sanchez-Ramirez S."/>
            <person name="Szollosi G.J."/>
            <person name="Szarkandi J.G."/>
            <person name="Papp V."/>
            <person name="Albert L."/>
            <person name="Andreopoulos W."/>
            <person name="Angelini C."/>
            <person name="Antonin V."/>
            <person name="Barry K.W."/>
            <person name="Bougher N.L."/>
            <person name="Buchanan P."/>
            <person name="Buyck B."/>
            <person name="Bense V."/>
            <person name="Catcheside P."/>
            <person name="Chovatia M."/>
            <person name="Cooper J."/>
            <person name="Damon W."/>
            <person name="Desjardin D."/>
            <person name="Finy P."/>
            <person name="Geml J."/>
            <person name="Haridas S."/>
            <person name="Hughes K."/>
            <person name="Justo A."/>
            <person name="Karasinski D."/>
            <person name="Kautmanova I."/>
            <person name="Kiss B."/>
            <person name="Kocsube S."/>
            <person name="Kotiranta H."/>
            <person name="LaButti K.M."/>
            <person name="Lechner B.E."/>
            <person name="Liimatainen K."/>
            <person name="Lipzen A."/>
            <person name="Lukacs Z."/>
            <person name="Mihaltcheva S."/>
            <person name="Morgado L.N."/>
            <person name="Niskanen T."/>
            <person name="Noordeloos M.E."/>
            <person name="Ohm R.A."/>
            <person name="Ortiz-Santana B."/>
            <person name="Ovrebo C."/>
            <person name="Racz N."/>
            <person name="Riley R."/>
            <person name="Savchenko A."/>
            <person name="Shiryaev A."/>
            <person name="Soop K."/>
            <person name="Spirin V."/>
            <person name="Szebenyi C."/>
            <person name="Tomsovsky M."/>
            <person name="Tulloss R.E."/>
            <person name="Uehling J."/>
            <person name="Grigoriev I.V."/>
            <person name="Vagvolgyi C."/>
            <person name="Papp T."/>
            <person name="Martin F.M."/>
            <person name="Miettinen O."/>
            <person name="Hibbett D.S."/>
            <person name="Nagy L.G."/>
        </authorList>
    </citation>
    <scope>NUCLEOTIDE SEQUENCE [LARGE SCALE GENOMIC DNA]</scope>
    <source>
        <strain evidence="7 8">CBS 962.96</strain>
    </source>
</reference>
<evidence type="ECO:0000256" key="4">
    <source>
        <dbReference type="ARBA" id="ARBA00023136"/>
    </source>
</evidence>
<feature type="transmembrane region" description="Helical" evidence="6">
    <location>
        <begin position="28"/>
        <end position="51"/>
    </location>
</feature>
<protein>
    <recommendedName>
        <fullName evidence="9">Glucose receptor Git3 N-terminal domain-containing protein</fullName>
    </recommendedName>
</protein>
<dbReference type="AlphaFoldDB" id="A0A4V4HEQ1"/>
<feature type="transmembrane region" description="Helical" evidence="6">
    <location>
        <begin position="256"/>
        <end position="276"/>
    </location>
</feature>
<sequence>MALTEVSTTDSDDSHNKTIYEYSSSERAGVICISVAGLLSLTAILFLMIFRTPKPRTYQRTHLYGYVMSLFLACTLQSVGTVMNLKWVLRRQVEYGLFCAYQGAIKHFGNISIALWSFMISLHLFHLLFMRGTITHMTFWFQIILGWSVVNLFVIIGPLAIEKEDRGPYYGISGPWCWITSDYPKEQVYLEYFFEFFSAGLSLILYSIVILRVRGNIIQSDGNWCLRIVPRGQSWQLSFGRDLIDSAMLRVAQNMVWYPFAYTVLLIPITITRLTHFGGHDVPFGVTIFADVVFNLTGFVNAIMLLVTTKLFPDMSTIPDFRTKRNKHLTVYLGRHGGVTPFTLERSETAESWEQGRMAAVERQVSRSTDNDGTSTPEMTDVSSNGGRPRTPLLE</sequence>
<feature type="transmembrane region" description="Helical" evidence="6">
    <location>
        <begin position="63"/>
        <end position="87"/>
    </location>
</feature>
<evidence type="ECO:0000256" key="3">
    <source>
        <dbReference type="ARBA" id="ARBA00022989"/>
    </source>
</evidence>
<evidence type="ECO:0000256" key="6">
    <source>
        <dbReference type="SAM" id="Phobius"/>
    </source>
</evidence>
<feature type="compositionally biased region" description="Polar residues" evidence="5">
    <location>
        <begin position="366"/>
        <end position="386"/>
    </location>
</feature>
<accession>A0A4V4HEQ1</accession>
<evidence type="ECO:0000256" key="2">
    <source>
        <dbReference type="ARBA" id="ARBA00022692"/>
    </source>
</evidence>
<keyword evidence="4 6" id="KW-0472">Membrane</keyword>
<evidence type="ECO:0000256" key="5">
    <source>
        <dbReference type="SAM" id="MobiDB-lite"/>
    </source>
</evidence>
<feature type="transmembrane region" description="Helical" evidence="6">
    <location>
        <begin position="192"/>
        <end position="211"/>
    </location>
</feature>